<dbReference type="CDD" id="cd15482">
    <property type="entry name" value="Sialidase_non-viral"/>
    <property type="match status" value="1"/>
</dbReference>
<gene>
    <name evidence="2" type="ORF">HMPREF9088_1376</name>
</gene>
<dbReference type="Pfam" id="PF13088">
    <property type="entry name" value="BNR_2"/>
    <property type="match status" value="1"/>
</dbReference>
<proteinExistence type="predicted"/>
<feature type="domain" description="Sialidase" evidence="1">
    <location>
        <begin position="162"/>
        <end position="319"/>
    </location>
</feature>
<comment type="caution">
    <text evidence="2">The sequence shown here is derived from an EMBL/GenBank/DDBJ whole genome shotgun (WGS) entry which is preliminary data.</text>
</comment>
<evidence type="ECO:0000313" key="2">
    <source>
        <dbReference type="EMBL" id="EFU73773.1"/>
    </source>
</evidence>
<dbReference type="RefSeq" id="WP_007208392.1">
    <property type="nucleotide sequence ID" value="NZ_GL622241.1"/>
</dbReference>
<dbReference type="InterPro" id="IPR011040">
    <property type="entry name" value="Sialidase"/>
</dbReference>
<dbReference type="eggNOG" id="COG4409">
    <property type="taxonomic scope" value="Bacteria"/>
</dbReference>
<dbReference type="STRING" id="888064.HMPREF9088_1376"/>
<name>E6LG86_ENTI1</name>
<dbReference type="EMBL" id="AEPV01000050">
    <property type="protein sequence ID" value="EFU73773.1"/>
    <property type="molecule type" value="Genomic_DNA"/>
</dbReference>
<dbReference type="HOGENOM" id="CLU_590170_0_0_9"/>
<dbReference type="Proteomes" id="UP000010296">
    <property type="component" value="Unassembled WGS sequence"/>
</dbReference>
<evidence type="ECO:0000259" key="1">
    <source>
        <dbReference type="Pfam" id="PF13088"/>
    </source>
</evidence>
<dbReference type="SUPFAM" id="SSF50939">
    <property type="entry name" value="Sialidases"/>
    <property type="match status" value="1"/>
</dbReference>
<organism evidence="2 3">
    <name type="scientific">Enterococcus italicus (strain DSM 15952 / CCUG 50447 / LMG 22039 / TP 1.5)</name>
    <dbReference type="NCBI Taxonomy" id="888064"/>
    <lineage>
        <taxon>Bacteria</taxon>
        <taxon>Bacillati</taxon>
        <taxon>Bacillota</taxon>
        <taxon>Bacilli</taxon>
        <taxon>Lactobacillales</taxon>
        <taxon>Enterococcaceae</taxon>
        <taxon>Enterococcus</taxon>
    </lineage>
</organism>
<keyword evidence="3" id="KW-1185">Reference proteome</keyword>
<sequence>METILLGQKKIFDNPQYTSYLVEDDSVLSINEGVAFGKKCGETILRITDEASDKSRSISICVKQANTYQVSIPEYDLSKQYQSIIEKSPHTSRQYLGQPDLTQTKTGRLIIAYPIGHGKGPIVMKISDDQGKTWQEKFDIPKSWEDSQETPTIHTLQKSDGQEIIIMISACPGVWGNYTTGWNTSISIDNGDTWSEYKHWHSILPNGEKNFCIVAMASLIQLKDKNGKWIDEWLGVYQDNEFINYKTHLTFDESGEECWSDPEPYLNDYRQLEKEYQICEVGMIRNNQQIIGFCRSQSHRHLSTYIISKDEGNTWSKPKFLPAYLAGERHKPFFDPITGILLVSFREIRYDLNGTGFIEDEEDWKAGNWMLWAGNISDAIKNKNSGFRICLGKDFSPNVNGGDTGYAGAATFKDGKIVLVSYGHWDESFSKNWEGDVRTDLCYIQQVSFKLEELMNDFYSKDY</sequence>
<accession>E6LG86</accession>
<protein>
    <submittedName>
        <fullName evidence="2">BNR/Asp-box repeat protein</fullName>
    </submittedName>
</protein>
<dbReference type="InterPro" id="IPR036278">
    <property type="entry name" value="Sialidase_sf"/>
</dbReference>
<evidence type="ECO:0000313" key="3">
    <source>
        <dbReference type="Proteomes" id="UP000010296"/>
    </source>
</evidence>
<dbReference type="Gene3D" id="2.120.10.10">
    <property type="match status" value="1"/>
</dbReference>
<dbReference type="AlphaFoldDB" id="E6LG86"/>
<reference evidence="2 3" key="1">
    <citation type="submission" date="2010-12" db="EMBL/GenBank/DDBJ databases">
        <authorList>
            <person name="Muzny D."/>
            <person name="Qin X."/>
            <person name="Deng J."/>
            <person name="Jiang H."/>
            <person name="Liu Y."/>
            <person name="Qu J."/>
            <person name="Song X.-Z."/>
            <person name="Zhang L."/>
            <person name="Thornton R."/>
            <person name="Coyle M."/>
            <person name="Francisco L."/>
            <person name="Jackson L."/>
            <person name="Javaid M."/>
            <person name="Korchina V."/>
            <person name="Kovar C."/>
            <person name="Mata R."/>
            <person name="Mathew T."/>
            <person name="Ngo R."/>
            <person name="Nguyen L."/>
            <person name="Nguyen N."/>
            <person name="Okwuonu G."/>
            <person name="Ongeri F."/>
            <person name="Pham C."/>
            <person name="Simmons D."/>
            <person name="Wilczek-Boney K."/>
            <person name="Hale W."/>
            <person name="Jakkamsetti A."/>
            <person name="Pham P."/>
            <person name="Ruth R."/>
            <person name="San Lucas F."/>
            <person name="Warren J."/>
            <person name="Zhang J."/>
            <person name="Zhao Z."/>
            <person name="Zhou C."/>
            <person name="Zhu D."/>
            <person name="Lee S."/>
            <person name="Bess C."/>
            <person name="Blankenburg K."/>
            <person name="Forbes L."/>
            <person name="Fu Q."/>
            <person name="Gubbala S."/>
            <person name="Hirani K."/>
            <person name="Jayaseelan J.C."/>
            <person name="Lara F."/>
            <person name="Munidasa M."/>
            <person name="Palculict T."/>
            <person name="Patil S."/>
            <person name="Pu L.-L."/>
            <person name="Saada N."/>
            <person name="Tang L."/>
            <person name="Weissenberger G."/>
            <person name="Zhu Y."/>
            <person name="Hemphill L."/>
            <person name="Shang Y."/>
            <person name="Youmans B."/>
            <person name="Ayvaz T."/>
            <person name="Ross M."/>
            <person name="Santibanez J."/>
            <person name="Aqrawi P."/>
            <person name="Gross S."/>
            <person name="Joshi V."/>
            <person name="Fowler G."/>
            <person name="Nazareth L."/>
            <person name="Reid J."/>
            <person name="Worley K."/>
            <person name="Petrosino J."/>
            <person name="Highlander S."/>
            <person name="Gibbs R."/>
        </authorList>
    </citation>
    <scope>NUCLEOTIDE SEQUENCE [LARGE SCALE GENOMIC DNA]</scope>
    <source>
        <strain evidence="3">DSM 15952 / CCUG 50447 / LMG 22039 / TP 1.5</strain>
    </source>
</reference>